<comment type="caution">
    <text evidence="1">The sequence shown here is derived from an EMBL/GenBank/DDBJ whole genome shotgun (WGS) entry which is preliminary data.</text>
</comment>
<evidence type="ECO:0000313" key="1">
    <source>
        <dbReference type="EMBL" id="KAK3064677.1"/>
    </source>
</evidence>
<gene>
    <name evidence="1" type="ORF">LTS18_004971</name>
</gene>
<name>A0ACC3DB59_9PEZI</name>
<protein>
    <submittedName>
        <fullName evidence="1">Uncharacterized protein</fullName>
    </submittedName>
</protein>
<accession>A0ACC3DB59</accession>
<feature type="non-terminal residue" evidence="1">
    <location>
        <position position="1"/>
    </location>
</feature>
<dbReference type="Proteomes" id="UP001186974">
    <property type="component" value="Unassembled WGS sequence"/>
</dbReference>
<proteinExistence type="predicted"/>
<organism evidence="1 2">
    <name type="scientific">Coniosporium uncinatum</name>
    <dbReference type="NCBI Taxonomy" id="93489"/>
    <lineage>
        <taxon>Eukaryota</taxon>
        <taxon>Fungi</taxon>
        <taxon>Dikarya</taxon>
        <taxon>Ascomycota</taxon>
        <taxon>Pezizomycotina</taxon>
        <taxon>Dothideomycetes</taxon>
        <taxon>Dothideomycetes incertae sedis</taxon>
        <taxon>Coniosporium</taxon>
    </lineage>
</organism>
<keyword evidence="2" id="KW-1185">Reference proteome</keyword>
<reference evidence="1" key="1">
    <citation type="submission" date="2024-09" db="EMBL/GenBank/DDBJ databases">
        <title>Black Yeasts Isolated from many extreme environments.</title>
        <authorList>
            <person name="Coleine C."/>
            <person name="Stajich J.E."/>
            <person name="Selbmann L."/>
        </authorList>
    </citation>
    <scope>NUCLEOTIDE SEQUENCE</scope>
    <source>
        <strain evidence="1">CCFEE 5737</strain>
    </source>
</reference>
<evidence type="ECO:0000313" key="2">
    <source>
        <dbReference type="Proteomes" id="UP001186974"/>
    </source>
</evidence>
<sequence>RAVDKFGLHNLVEALHELVATVPHEKQRLLFEALDLVGQLGLMAEMRRRIDIIIPGPEKALKGLGQNPVARNDALLTKLCESIRSFGKRGSTIPSHFEYPAHWRRTKATVNAMRLAETQLDAFWTAFDEHLQEDLGGHLHEHLSIEHRTVHWTLLWGDTLLKRREATPPAPAVVAGLSALTLEDASDGATSSLLDKNPRFSATQYPRPPTTPEPWEIIAVFKRPLSTFRALFPSLSSAAEQAKEISWTGFLQAMVAAGFTPEKLHGSGWSFASTRSEGAAMTKRSISFHEPYGIPGMKLPFWWVRRYGRRLTRAFGWDWKTFVAK</sequence>
<dbReference type="EMBL" id="JAWDJW010006451">
    <property type="protein sequence ID" value="KAK3064677.1"/>
    <property type="molecule type" value="Genomic_DNA"/>
</dbReference>